<dbReference type="EC" id="2.9.1.3" evidence="2"/>
<dbReference type="NCBIfam" id="TIGR03167">
    <property type="entry name" value="tRNA_sel_U_synt"/>
    <property type="match status" value="1"/>
</dbReference>
<dbReference type="PANTHER" id="PTHR30401">
    <property type="entry name" value="TRNA 2-SELENOURIDINE SYNTHASE"/>
    <property type="match status" value="1"/>
</dbReference>
<comment type="catalytic activity">
    <reaction evidence="2">
        <text>5-methylaminomethyl-S-(2E)-geranyl-thiouridine(34) in tRNA + selenophosphate + H(+) = 5-methylaminomethyl-2-(Se-phospho)selenouridine(34) in tRNA + (2E)-thiogeraniol</text>
        <dbReference type="Rhea" id="RHEA:60172"/>
        <dbReference type="Rhea" id="RHEA-COMP:14654"/>
        <dbReference type="Rhea" id="RHEA-COMP:15523"/>
        <dbReference type="ChEBI" id="CHEBI:15378"/>
        <dbReference type="ChEBI" id="CHEBI:16144"/>
        <dbReference type="ChEBI" id="CHEBI:140632"/>
        <dbReference type="ChEBI" id="CHEBI:143702"/>
        <dbReference type="ChEBI" id="CHEBI:143703"/>
    </reaction>
</comment>
<organism evidence="4 5">
    <name type="scientific">Bordetella genomosp. 2</name>
    <dbReference type="NCBI Taxonomy" id="1983456"/>
    <lineage>
        <taxon>Bacteria</taxon>
        <taxon>Pseudomonadati</taxon>
        <taxon>Pseudomonadota</taxon>
        <taxon>Betaproteobacteria</taxon>
        <taxon>Burkholderiales</taxon>
        <taxon>Alcaligenaceae</taxon>
        <taxon>Bordetella</taxon>
    </lineage>
</organism>
<dbReference type="InterPro" id="IPR017582">
    <property type="entry name" value="SelU"/>
</dbReference>
<comment type="catalytic activity">
    <reaction evidence="2">
        <text>5-methylaminomethyl-2-thiouridine(34) in tRNA + (2E)-geranyl diphosphate = 5-methylaminomethyl-S-(2E)-geranyl-thiouridine(34) in tRNA + diphosphate</text>
        <dbReference type="Rhea" id="RHEA:14085"/>
        <dbReference type="Rhea" id="RHEA-COMP:10195"/>
        <dbReference type="Rhea" id="RHEA-COMP:14654"/>
        <dbReference type="ChEBI" id="CHEBI:33019"/>
        <dbReference type="ChEBI" id="CHEBI:58057"/>
        <dbReference type="ChEBI" id="CHEBI:74455"/>
        <dbReference type="ChEBI" id="CHEBI:140632"/>
    </reaction>
</comment>
<dbReference type="Proteomes" id="UP000215633">
    <property type="component" value="Unassembled WGS sequence"/>
</dbReference>
<dbReference type="EMBL" id="NEVT01000003">
    <property type="protein sequence ID" value="OZI79095.1"/>
    <property type="molecule type" value="Genomic_DNA"/>
</dbReference>
<evidence type="ECO:0000256" key="1">
    <source>
        <dbReference type="ARBA" id="ARBA00023266"/>
    </source>
</evidence>
<dbReference type="CDD" id="cd01520">
    <property type="entry name" value="RHOD_YbbB"/>
    <property type="match status" value="1"/>
</dbReference>
<dbReference type="InterPro" id="IPR036873">
    <property type="entry name" value="Rhodanese-like_dom_sf"/>
</dbReference>
<dbReference type="NCBIfam" id="NF008751">
    <property type="entry name" value="PRK11784.1-3"/>
    <property type="match status" value="1"/>
</dbReference>
<dbReference type="AlphaFoldDB" id="A0A261VYE0"/>
<dbReference type="HAMAP" id="MF_01622">
    <property type="entry name" value="tRNA_sel_U_synth"/>
    <property type="match status" value="1"/>
</dbReference>
<dbReference type="RefSeq" id="WP_028356728.1">
    <property type="nucleotide sequence ID" value="NZ_NEVT01000003.1"/>
</dbReference>
<comment type="caution">
    <text evidence="4">The sequence shown here is derived from an EMBL/GenBank/DDBJ whole genome shotgun (WGS) entry which is preliminary data.</text>
</comment>
<feature type="domain" description="Rhodanese" evidence="3">
    <location>
        <begin position="12"/>
        <end position="136"/>
    </location>
</feature>
<dbReference type="Pfam" id="PF26341">
    <property type="entry name" value="AAA_SelU"/>
    <property type="match status" value="1"/>
</dbReference>
<evidence type="ECO:0000313" key="5">
    <source>
        <dbReference type="Proteomes" id="UP000215633"/>
    </source>
</evidence>
<gene>
    <name evidence="2" type="primary">selU</name>
    <name evidence="4" type="ORF">CAL24_03915</name>
</gene>
<comment type="similarity">
    <text evidence="2">Belongs to the SelU family.</text>
</comment>
<dbReference type="NCBIfam" id="NF008750">
    <property type="entry name" value="PRK11784.1-2"/>
    <property type="match status" value="1"/>
</dbReference>
<dbReference type="PANTHER" id="PTHR30401:SF0">
    <property type="entry name" value="TRNA 2-SELENOURIDINE SYNTHASE"/>
    <property type="match status" value="1"/>
</dbReference>
<reference evidence="5" key="1">
    <citation type="submission" date="2017-05" db="EMBL/GenBank/DDBJ databases">
        <title>Complete and WGS of Bordetella genogroups.</title>
        <authorList>
            <person name="Spilker T."/>
            <person name="Lipuma J."/>
        </authorList>
    </citation>
    <scope>NUCLEOTIDE SEQUENCE [LARGE SCALE GENOMIC DNA]</scope>
    <source>
        <strain evidence="5">AU8256</strain>
    </source>
</reference>
<dbReference type="SUPFAM" id="SSF52821">
    <property type="entry name" value="Rhodanese/Cell cycle control phosphatase"/>
    <property type="match status" value="1"/>
</dbReference>
<evidence type="ECO:0000259" key="3">
    <source>
        <dbReference type="PROSITE" id="PS50206"/>
    </source>
</evidence>
<dbReference type="GO" id="GO:0043828">
    <property type="term" value="F:tRNA 2-selenouridine synthase activity"/>
    <property type="evidence" value="ECO:0007669"/>
    <property type="project" value="UniProtKB-EC"/>
</dbReference>
<keyword evidence="5" id="KW-1185">Reference proteome</keyword>
<dbReference type="SMART" id="SM00450">
    <property type="entry name" value="RHOD"/>
    <property type="match status" value="1"/>
</dbReference>
<dbReference type="Gene3D" id="3.40.250.10">
    <property type="entry name" value="Rhodanese-like domain"/>
    <property type="match status" value="1"/>
</dbReference>
<dbReference type="GO" id="GO:0016765">
    <property type="term" value="F:transferase activity, transferring alkyl or aryl (other than methyl) groups"/>
    <property type="evidence" value="ECO:0007669"/>
    <property type="project" value="UniProtKB-UniRule"/>
</dbReference>
<dbReference type="InterPro" id="IPR058840">
    <property type="entry name" value="AAA_SelU"/>
</dbReference>
<keyword evidence="1 2" id="KW-0711">Selenium</keyword>
<comment type="catalytic activity">
    <reaction evidence="2">
        <text>5-methylaminomethyl-2-thiouridine(34) in tRNA + selenophosphate + (2E)-geranyl diphosphate + H2O + H(+) = 5-methylaminomethyl-2-selenouridine(34) in tRNA + (2E)-thiogeraniol + phosphate + diphosphate</text>
        <dbReference type="Rhea" id="RHEA:42716"/>
        <dbReference type="Rhea" id="RHEA-COMP:10195"/>
        <dbReference type="Rhea" id="RHEA-COMP:10196"/>
        <dbReference type="ChEBI" id="CHEBI:15377"/>
        <dbReference type="ChEBI" id="CHEBI:15378"/>
        <dbReference type="ChEBI" id="CHEBI:16144"/>
        <dbReference type="ChEBI" id="CHEBI:33019"/>
        <dbReference type="ChEBI" id="CHEBI:43474"/>
        <dbReference type="ChEBI" id="CHEBI:58057"/>
        <dbReference type="ChEBI" id="CHEBI:74455"/>
        <dbReference type="ChEBI" id="CHEBI:82743"/>
        <dbReference type="ChEBI" id="CHEBI:143703"/>
        <dbReference type="EC" id="2.9.1.3"/>
    </reaction>
</comment>
<keyword evidence="2" id="KW-0808">Transferase</keyword>
<dbReference type="PROSITE" id="PS50206">
    <property type="entry name" value="RHODANESE_3"/>
    <property type="match status" value="1"/>
</dbReference>
<evidence type="ECO:0000256" key="2">
    <source>
        <dbReference type="HAMAP-Rule" id="MF_01622"/>
    </source>
</evidence>
<sequence length="365" mass="40530">MRDDTADYRALFLGDVPLLDTRAPVEFGKGAFPGAVNLPLMNDSERQQVGLCYKQRGQDAAIALGHQLVSGAVKAGRIAAWADFARAHPDGYLYCFRGGLRSQITQAWLKDEAGVAYPRIIGGYKAMRGFLLETLERAVAECRLVVLGGMTGTGKTDVLRRLDHGLDLEAHAHHRGSSFGKHATAQPAQIDFENRLAIEILKKRAAGHASFVVEDESHCIGSCSVPVGLFQAMQRSPVVWLEDSLHNRVERILRDYVVELCAEFVRLHGAERGFELFAGRLRQSLDNIARRLGGERHARLRAVMDSALAEQGRSGAVAMHREWIEKLLVEYYDPMYGYQRQSKADRIGFVGELEDVVAYLRGAQQ</sequence>
<comment type="subunit">
    <text evidence="2">Monomer.</text>
</comment>
<protein>
    <recommendedName>
        <fullName evidence="2">tRNA 2-selenouridine synthase</fullName>
        <ecNumber evidence="2">2.9.1.3</ecNumber>
    </recommendedName>
</protein>
<comment type="catalytic activity">
    <reaction evidence="2">
        <text>5-methylaminomethyl-2-(Se-phospho)selenouridine(34) in tRNA + H2O = 5-methylaminomethyl-2-selenouridine(34) in tRNA + phosphate</text>
        <dbReference type="Rhea" id="RHEA:60176"/>
        <dbReference type="Rhea" id="RHEA-COMP:10196"/>
        <dbReference type="Rhea" id="RHEA-COMP:15523"/>
        <dbReference type="ChEBI" id="CHEBI:15377"/>
        <dbReference type="ChEBI" id="CHEBI:43474"/>
        <dbReference type="ChEBI" id="CHEBI:82743"/>
        <dbReference type="ChEBI" id="CHEBI:143702"/>
    </reaction>
</comment>
<dbReference type="GO" id="GO:0002098">
    <property type="term" value="P:tRNA wobble uridine modification"/>
    <property type="evidence" value="ECO:0007669"/>
    <property type="project" value="UniProtKB-UniRule"/>
</dbReference>
<dbReference type="InterPro" id="IPR001763">
    <property type="entry name" value="Rhodanese-like_dom"/>
</dbReference>
<name>A0A261VYE0_9BORD</name>
<comment type="function">
    <text evidence="2">Involved in the post-transcriptional modification of the uridine at the wobble position (U34) of tRNA(Lys), tRNA(Glu) and tRNA(Gln). Catalyzes the conversion of 2-thiouridine (S2U-RNA) to 2-selenouridine (Se2U-RNA). Acts in a two-step process involving geranylation of 2-thiouridine (S2U) to S-geranyl-2-thiouridine (geS2U) and subsequent selenation of the latter derivative to 2-selenouridine (Se2U) in the tRNA chain.</text>
</comment>
<feature type="active site" description="S-selanylcysteine intermediate" evidence="2">
    <location>
        <position position="95"/>
    </location>
</feature>
<evidence type="ECO:0000313" key="4">
    <source>
        <dbReference type="EMBL" id="OZI79095.1"/>
    </source>
</evidence>
<accession>A0A261VYE0</accession>
<proteinExistence type="inferred from homology"/>